<dbReference type="SUPFAM" id="SSF49373">
    <property type="entry name" value="Invasin/intimin cell-adhesion fragments"/>
    <property type="match status" value="1"/>
</dbReference>
<reference evidence="1" key="1">
    <citation type="journal article" date="2014" name="Int. J. Syst. Evol. Microbiol.">
        <title>Complete genome sequence of Corynebacterium casei LMG S-19264T (=DSM 44701T), isolated from a smear-ripened cheese.</title>
        <authorList>
            <consortium name="US DOE Joint Genome Institute (JGI-PGF)"/>
            <person name="Walter F."/>
            <person name="Albersmeier A."/>
            <person name="Kalinowski J."/>
            <person name="Ruckert C."/>
        </authorList>
    </citation>
    <scope>NUCLEOTIDE SEQUENCE</scope>
    <source>
        <strain evidence="1">JCM 14371</strain>
    </source>
</reference>
<comment type="caution">
    <text evidence="1">The sequence shown here is derived from an EMBL/GenBank/DDBJ whole genome shotgun (WGS) entry which is preliminary data.</text>
</comment>
<reference evidence="1" key="2">
    <citation type="submission" date="2020-09" db="EMBL/GenBank/DDBJ databases">
        <authorList>
            <person name="Sun Q."/>
            <person name="Ohkuma M."/>
        </authorList>
    </citation>
    <scope>NUCLEOTIDE SEQUENCE</scope>
    <source>
        <strain evidence="1">JCM 14371</strain>
    </source>
</reference>
<evidence type="ECO:0008006" key="3">
    <source>
        <dbReference type="Google" id="ProtNLM"/>
    </source>
</evidence>
<protein>
    <recommendedName>
        <fullName evidence="3">DUF11 domain-containing protein</fullName>
    </recommendedName>
</protein>
<sequence>MNANRKKGAGPGGWRCARLLSCLLLGTLAGGTAGAVPVTLHTLLERSGGVGIPARLQVGDAAYDVPEDGLLLDLPVGRYPLRLLTDGGRLAGDGEDSAVLDVTGPATDRDVIVEPQTRLRLDVPAQVTLGEPFEARLTVTNGYGLPITLTPVLNAPDDLLTLGDTRRPLTLASGESGTLTVRMVASAGGTVNLTGTLNESSVQDARDVTVAQARPVTRTDHVLSGGLAELKTDDASVLPGEVTTFDLTLRNPGSTPLSVRATPVFPDWVTPDVESGEQTVTVPVGEEAHLSFSGTVAYGPAQDGRFRVQLSGLPDMTDVSGDLRRELLSLQVAQPDEGSVGVISSVNVLLRNPTHHALTFTLVGGGTGMTVSPVDLSVDAGGTVVGQLQVVPQQAGRLQFTVLPVTVLPNGEDVQIGLPVGSQLLATESGDERRVTTVRQPYALQGVPGLGEPGSNVTLLASLLLPEGVDYVGGSTLVDGQPLPDPRVGPDGRLFWPLGNARASGTLSFRVSHPDLLPTLPPLDLTARVGGRDLYLSGEVDSIRADDATVLTGQERQGLIRQPRQGAVLRGADKTGVVLEGPVGVPVTLSVNGVPVPDAQVGEETVTLGRRRLNFVGVPLRPGRNTLEARYGAQTDVLTVDVAGAPTALRIDAVGAVADGASPVTLRVLAVDANGVTSGNGMVTVNTDLEPLVPDADPREAGYQVTMRDGVAVLRLTPLVTARRVTVSAALGKLTARQSVFVDIQTRERYAYQGSFGVRFSGGDVSVDARLRGYAELPLWGGQLQVAADSDGLRDAVTTASSQGRFPSTGSATEAQGTLSSDFGVAFRFERRNLSAGYYAAPLTLAPLPPLPNFSALRAEVRDLGVAGLTVQGYVGQLPGSAVTETFVPDGRRSFVLESLPQPGSELVTVMSGGISRTLLAGREYTLDTATGTLVLARALSRYDSQFLQQTLVVVYAPASQGARVLSYGVGASYARGPWTVSAAALNVGAGTLAGSRDVPVSYGVQVAYRTPELQAALNYGVSSFDPDGKFALNGTYVSPDARVTASANLTRTPGTGVVGQAEATVRLDAFRVRVAHLSLNVTPASETQPQPVNAQRSTVTVERPVGGGVTLGAGLEYAWARPDGVQGGLAGVLLARYERGGSSLEVTHAQPFGANVAALTRVTGSLALTSSTFLEARLARVWDETGTLVGELGVRQTLGSVNFSVIYQLPNASGESSRARFGVSAPIPITDHLSANVSASVLRDLGNGVFTASGTVALRYRQAGFAATGSVEVGRDFGAQDGRTANRLILRGGASGSLNDNDVSFDAVYNVMPSPGGQFTFGLARRTSDLTLLTYHRLNTGSGALGVATAGIGTVLEGEAQLSWQPWLQSEQPVLHGLQLQPGLAYRVPLSDPSRFAVQGSAGVSVPLSEKFALAATLFVLYQPAQDAPLDLSSALDLKYVVSPGLRFVAGYTLAHVDALTPDARPGFHVRAELYGGTP</sequence>
<name>A0A917PFE7_9DEIO</name>
<accession>A0A917PFE7</accession>
<dbReference type="InterPro" id="IPR013783">
    <property type="entry name" value="Ig-like_fold"/>
</dbReference>
<dbReference type="Gene3D" id="2.60.40.10">
    <property type="entry name" value="Immunoglobulins"/>
    <property type="match status" value="2"/>
</dbReference>
<dbReference type="InterPro" id="IPR008964">
    <property type="entry name" value="Invasin/intimin_cell_adhesion"/>
</dbReference>
<evidence type="ECO:0000313" key="1">
    <source>
        <dbReference type="EMBL" id="GGJ74484.1"/>
    </source>
</evidence>
<organism evidence="1 2">
    <name type="scientific">Deinococcus aquiradiocola</name>
    <dbReference type="NCBI Taxonomy" id="393059"/>
    <lineage>
        <taxon>Bacteria</taxon>
        <taxon>Thermotogati</taxon>
        <taxon>Deinococcota</taxon>
        <taxon>Deinococci</taxon>
        <taxon>Deinococcales</taxon>
        <taxon>Deinococcaceae</taxon>
        <taxon>Deinococcus</taxon>
    </lineage>
</organism>
<evidence type="ECO:0000313" key="2">
    <source>
        <dbReference type="Proteomes" id="UP000635726"/>
    </source>
</evidence>
<proteinExistence type="predicted"/>
<keyword evidence="2" id="KW-1185">Reference proteome</keyword>
<gene>
    <name evidence="1" type="ORF">GCM10008939_18520</name>
</gene>
<dbReference type="Proteomes" id="UP000635726">
    <property type="component" value="Unassembled WGS sequence"/>
</dbReference>
<dbReference type="RefSeq" id="WP_188962652.1">
    <property type="nucleotide sequence ID" value="NZ_BMOE01000005.1"/>
</dbReference>
<dbReference type="EMBL" id="BMOE01000005">
    <property type="protein sequence ID" value="GGJ74484.1"/>
    <property type="molecule type" value="Genomic_DNA"/>
</dbReference>